<protein>
    <recommendedName>
        <fullName evidence="8">Glycine cleavage system protein H</fullName>
    </recommendedName>
</protein>
<dbReference type="GO" id="GO:0005960">
    <property type="term" value="C:glycine cleavage complex"/>
    <property type="evidence" value="ECO:0007669"/>
    <property type="project" value="InterPro"/>
</dbReference>
<dbReference type="GO" id="GO:0009249">
    <property type="term" value="P:protein lipoylation"/>
    <property type="evidence" value="ECO:0007669"/>
    <property type="project" value="TreeGrafter"/>
</dbReference>
<accession>A0A5K7YWA7</accession>
<name>A0A5K7YWA7_9BACT</name>
<dbReference type="RefSeq" id="WP_167528028.1">
    <property type="nucleotide sequence ID" value="NZ_AP021874.1"/>
</dbReference>
<keyword evidence="5" id="KW-0325">Glycoprotein</keyword>
<reference evidence="6 7" key="1">
    <citation type="submission" date="2019-11" db="EMBL/GenBank/DDBJ databases">
        <title>Comparative genomics of hydrocarbon-degrading Desulfosarcina strains.</title>
        <authorList>
            <person name="Watanabe M."/>
            <person name="Kojima H."/>
            <person name="Fukui M."/>
        </authorList>
    </citation>
    <scope>NUCLEOTIDE SEQUENCE [LARGE SCALE GENOMIC DNA]</scope>
    <source>
        <strain evidence="6 7">PL12</strain>
    </source>
</reference>
<evidence type="ECO:0000256" key="2">
    <source>
        <dbReference type="ARBA" id="ARBA00022737"/>
    </source>
</evidence>
<dbReference type="CDD" id="cd06848">
    <property type="entry name" value="GCS_H"/>
    <property type="match status" value="1"/>
</dbReference>
<dbReference type="SUPFAM" id="SSF51230">
    <property type="entry name" value="Single hybrid motif"/>
    <property type="match status" value="1"/>
</dbReference>
<dbReference type="PANTHER" id="PTHR11715:SF3">
    <property type="entry name" value="GLYCINE CLEAVAGE SYSTEM H PROTEIN-RELATED"/>
    <property type="match status" value="1"/>
</dbReference>
<evidence type="ECO:0000256" key="1">
    <source>
        <dbReference type="ARBA" id="ARBA00022729"/>
    </source>
</evidence>
<evidence type="ECO:0000256" key="5">
    <source>
        <dbReference type="ARBA" id="ARBA00023180"/>
    </source>
</evidence>
<dbReference type="InterPro" id="IPR011053">
    <property type="entry name" value="Single_hybrid_motif"/>
</dbReference>
<dbReference type="InterPro" id="IPR002930">
    <property type="entry name" value="GCV_H"/>
</dbReference>
<keyword evidence="4" id="KW-1015">Disulfide bond</keyword>
<dbReference type="GO" id="GO:0019464">
    <property type="term" value="P:glycine decarboxylation via glycine cleavage system"/>
    <property type="evidence" value="ECO:0007669"/>
    <property type="project" value="InterPro"/>
</dbReference>
<evidence type="ECO:0000313" key="6">
    <source>
        <dbReference type="EMBL" id="BBO72329.1"/>
    </source>
</evidence>
<keyword evidence="1" id="KW-0732">Signal</keyword>
<dbReference type="AlphaFoldDB" id="A0A5K7YWA7"/>
<dbReference type="Proteomes" id="UP000427906">
    <property type="component" value="Chromosome"/>
</dbReference>
<evidence type="ECO:0000256" key="3">
    <source>
        <dbReference type="ARBA" id="ARBA00022823"/>
    </source>
</evidence>
<evidence type="ECO:0000313" key="7">
    <source>
        <dbReference type="Proteomes" id="UP000427906"/>
    </source>
</evidence>
<dbReference type="Gene3D" id="2.40.50.100">
    <property type="match status" value="1"/>
</dbReference>
<sequence length="301" mass="33792">MKATAKPKTGRPLVYSMTNDLCVWSRAGILKAMRCFNAFDCLGCSLDKRVLTDFKKRQEWAGATDTRPVRMRLMMKQGKCRHMLSGRVSYSLCSYGYNCAQCPYDQMIEDTSYLPNLKSARCDQTSGFDVARDHYYHFGHTWARVEYGGRVRVGIDDFAFRLLGRQDEIELPRLGDTVGQGRTQAVIRRSGMEAETLSPVDGKVVAVNQHVVNHAGTANDAPYDEGWLMVIQPTRLRKNLKNLFFGNESLAWIDDEAGRLTTLLGESCGYRMAATGGDAIDDIYGAVPEIGWDRLVEEFLG</sequence>
<dbReference type="PANTHER" id="PTHR11715">
    <property type="entry name" value="GLYCINE CLEAVAGE SYSTEM H PROTEIN"/>
    <property type="match status" value="1"/>
</dbReference>
<organism evidence="6 7">
    <name type="scientific">Desulfosarcina alkanivorans</name>
    <dbReference type="NCBI Taxonomy" id="571177"/>
    <lineage>
        <taxon>Bacteria</taxon>
        <taxon>Pseudomonadati</taxon>
        <taxon>Thermodesulfobacteriota</taxon>
        <taxon>Desulfobacteria</taxon>
        <taxon>Desulfobacterales</taxon>
        <taxon>Desulfosarcinaceae</taxon>
        <taxon>Desulfosarcina</taxon>
    </lineage>
</organism>
<evidence type="ECO:0008006" key="8">
    <source>
        <dbReference type="Google" id="ProtNLM"/>
    </source>
</evidence>
<keyword evidence="3" id="KW-0450">Lipoyl</keyword>
<keyword evidence="2" id="KW-0677">Repeat</keyword>
<dbReference type="InterPro" id="IPR036773">
    <property type="entry name" value="TB_dom_sf"/>
</dbReference>
<evidence type="ECO:0000256" key="4">
    <source>
        <dbReference type="ARBA" id="ARBA00023157"/>
    </source>
</evidence>
<dbReference type="SUPFAM" id="SSF57581">
    <property type="entry name" value="TB module/8-cys domain"/>
    <property type="match status" value="1"/>
</dbReference>
<dbReference type="InterPro" id="IPR033753">
    <property type="entry name" value="GCV_H/Fam206"/>
</dbReference>
<proteinExistence type="predicted"/>
<dbReference type="KEGG" id="dalk:DSCA_62590"/>
<gene>
    <name evidence="6" type="ORF">DSCA_62590</name>
</gene>
<keyword evidence="7" id="KW-1185">Reference proteome</keyword>
<dbReference type="GO" id="GO:0005829">
    <property type="term" value="C:cytosol"/>
    <property type="evidence" value="ECO:0007669"/>
    <property type="project" value="TreeGrafter"/>
</dbReference>
<dbReference type="EMBL" id="AP021874">
    <property type="protein sequence ID" value="BBO72329.1"/>
    <property type="molecule type" value="Genomic_DNA"/>
</dbReference>
<dbReference type="Pfam" id="PF01597">
    <property type="entry name" value="GCV_H"/>
    <property type="match status" value="1"/>
</dbReference>